<dbReference type="PIRSF" id="PIRSF000706">
    <property type="entry name" value="Kanamycin_kin"/>
    <property type="match status" value="1"/>
</dbReference>
<keyword evidence="3 7" id="KW-0547">Nucleotide-binding</keyword>
<keyword evidence="12" id="KW-1185">Reference proteome</keyword>
<gene>
    <name evidence="11" type="ORF">SAMN04515671_1309</name>
</gene>
<dbReference type="GO" id="GO:0016773">
    <property type="term" value="F:phosphotransferase activity, alcohol group as acceptor"/>
    <property type="evidence" value="ECO:0007669"/>
    <property type="project" value="InterPro"/>
</dbReference>
<dbReference type="Gene3D" id="3.30.200.20">
    <property type="entry name" value="Phosphorylase Kinase, domain 1"/>
    <property type="match status" value="1"/>
</dbReference>
<dbReference type="GO" id="GO:0046872">
    <property type="term" value="F:metal ion binding"/>
    <property type="evidence" value="ECO:0007669"/>
    <property type="project" value="UniProtKB-KW"/>
</dbReference>
<keyword evidence="4 7" id="KW-0418">Kinase</keyword>
<dbReference type="PANTHER" id="PTHR21310">
    <property type="entry name" value="AMINOGLYCOSIDE PHOSPHOTRANSFERASE-RELATED-RELATED"/>
    <property type="match status" value="1"/>
</dbReference>
<accession>A0A1H0KHB2</accession>
<comment type="similarity">
    <text evidence="1 7">Belongs to the aminoglycoside phosphotransferase family.</text>
</comment>
<dbReference type="InterPro" id="IPR051678">
    <property type="entry name" value="AGP_Transferase"/>
</dbReference>
<keyword evidence="6 7" id="KW-0046">Antibiotic resistance</keyword>
<dbReference type="STRING" id="1090615.SAMN04515671_1309"/>
<evidence type="ECO:0000256" key="6">
    <source>
        <dbReference type="ARBA" id="ARBA00023251"/>
    </source>
</evidence>
<dbReference type="PANTHER" id="PTHR21310:SF41">
    <property type="entry name" value="3'-PHOSPHOTRANSFERASE, PUTATIVE-RELATED"/>
    <property type="match status" value="1"/>
</dbReference>
<evidence type="ECO:0000256" key="5">
    <source>
        <dbReference type="ARBA" id="ARBA00022840"/>
    </source>
</evidence>
<evidence type="ECO:0000256" key="4">
    <source>
        <dbReference type="ARBA" id="ARBA00022777"/>
    </source>
</evidence>
<dbReference type="GO" id="GO:0005524">
    <property type="term" value="F:ATP binding"/>
    <property type="evidence" value="ECO:0007669"/>
    <property type="project" value="UniProtKB-KW"/>
</dbReference>
<dbReference type="SUPFAM" id="SSF56112">
    <property type="entry name" value="Protein kinase-like (PK-like)"/>
    <property type="match status" value="1"/>
</dbReference>
<dbReference type="OrthoDB" id="3806873at2"/>
<evidence type="ECO:0000256" key="8">
    <source>
        <dbReference type="PIRSR" id="PIRSR000706-1"/>
    </source>
</evidence>
<feature type="binding site" evidence="9">
    <location>
        <position position="206"/>
    </location>
    <ligand>
        <name>Mg(2+)</name>
        <dbReference type="ChEBI" id="CHEBI:18420"/>
    </ligand>
</feature>
<keyword evidence="2 7" id="KW-0808">Transferase</keyword>
<evidence type="ECO:0000313" key="12">
    <source>
        <dbReference type="Proteomes" id="UP000198741"/>
    </source>
</evidence>
<evidence type="ECO:0000256" key="9">
    <source>
        <dbReference type="PIRSR" id="PIRSR000706-2"/>
    </source>
</evidence>
<dbReference type="EMBL" id="LT629710">
    <property type="protein sequence ID" value="SDO55368.1"/>
    <property type="molecule type" value="Genomic_DNA"/>
</dbReference>
<evidence type="ECO:0000313" key="11">
    <source>
        <dbReference type="EMBL" id="SDO55368.1"/>
    </source>
</evidence>
<name>A0A1H0KHB2_9ACTN</name>
<feature type="binding site" evidence="9">
    <location>
        <position position="192"/>
    </location>
    <ligand>
        <name>Mg(2+)</name>
        <dbReference type="ChEBI" id="CHEBI:18420"/>
    </ligand>
</feature>
<proteinExistence type="inferred from homology"/>
<feature type="domain" description="Aminoglycoside phosphotransferase" evidence="10">
    <location>
        <begin position="37"/>
        <end position="252"/>
    </location>
</feature>
<sequence length="262" mass="28718">MFLSGRPTDPVVPSVVRRLAGAEAITAVWRNELGGLTFSLGHGPGRRFVKHSPPGGPDLRREVQRLRWVAPYASVPAVLESGSDEHGQFLLTAGIPGENAVTERWRADPAAAVRAIGSGLRRLHDAAPVEDCPFDWSADTRRTVIEGMPRQDPSRWHPIHAHLDHDRALDILRNPPPVDKAVVCHGDSCAPNTLLDEAGNYRALVDLGALGVADRWADLAVATWSTNWNYGQGWEPALLDAYGIDPDPDRTAYYRLLWDLGP</sequence>
<dbReference type="InterPro" id="IPR011009">
    <property type="entry name" value="Kinase-like_dom_sf"/>
</dbReference>
<protein>
    <submittedName>
        <fullName evidence="11">Kanamycin kinase</fullName>
    </submittedName>
</protein>
<dbReference type="AlphaFoldDB" id="A0A1H0KHB2"/>
<dbReference type="GO" id="GO:0046677">
    <property type="term" value="P:response to antibiotic"/>
    <property type="evidence" value="ECO:0007669"/>
    <property type="project" value="UniProtKB-KW"/>
</dbReference>
<reference evidence="11 12" key="1">
    <citation type="submission" date="2016-10" db="EMBL/GenBank/DDBJ databases">
        <authorList>
            <person name="de Groot N.N."/>
        </authorList>
    </citation>
    <scope>NUCLEOTIDE SEQUENCE [LARGE SCALE GENOMIC DNA]</scope>
    <source>
        <strain evidence="12">P4-7,KCTC 19426,CECT 7604</strain>
    </source>
</reference>
<keyword evidence="9" id="KW-0479">Metal-binding</keyword>
<dbReference type="GO" id="GO:0016301">
    <property type="term" value="F:kinase activity"/>
    <property type="evidence" value="ECO:0007669"/>
    <property type="project" value="UniProtKB-KW"/>
</dbReference>
<dbReference type="Proteomes" id="UP000198741">
    <property type="component" value="Chromosome I"/>
</dbReference>
<evidence type="ECO:0000256" key="1">
    <source>
        <dbReference type="ARBA" id="ARBA00006219"/>
    </source>
</evidence>
<organism evidence="11 12">
    <name type="scientific">Nakamurella panacisegetis</name>
    <dbReference type="NCBI Taxonomy" id="1090615"/>
    <lineage>
        <taxon>Bacteria</taxon>
        <taxon>Bacillati</taxon>
        <taxon>Actinomycetota</taxon>
        <taxon>Actinomycetes</taxon>
        <taxon>Nakamurellales</taxon>
        <taxon>Nakamurellaceae</taxon>
        <taxon>Nakamurella</taxon>
    </lineage>
</organism>
<dbReference type="RefSeq" id="WP_090475227.1">
    <property type="nucleotide sequence ID" value="NZ_LT629710.1"/>
</dbReference>
<evidence type="ECO:0000256" key="2">
    <source>
        <dbReference type="ARBA" id="ARBA00022679"/>
    </source>
</evidence>
<keyword evidence="9" id="KW-0460">Magnesium</keyword>
<dbReference type="Pfam" id="PF01636">
    <property type="entry name" value="APH"/>
    <property type="match status" value="1"/>
</dbReference>
<evidence type="ECO:0000256" key="3">
    <source>
        <dbReference type="ARBA" id="ARBA00022741"/>
    </source>
</evidence>
<evidence type="ECO:0000259" key="10">
    <source>
        <dbReference type="Pfam" id="PF01636"/>
    </source>
</evidence>
<dbReference type="InterPro" id="IPR002575">
    <property type="entry name" value="Aminoglycoside_PTrfase"/>
</dbReference>
<keyword evidence="5 7" id="KW-0067">ATP-binding</keyword>
<dbReference type="InterPro" id="IPR024165">
    <property type="entry name" value="Kan/Strep_kinase"/>
</dbReference>
<dbReference type="Gene3D" id="3.90.1200.10">
    <property type="match status" value="1"/>
</dbReference>
<dbReference type="CDD" id="cd05150">
    <property type="entry name" value="APH"/>
    <property type="match status" value="1"/>
</dbReference>
<feature type="active site" description="Proton acceptor" evidence="8">
    <location>
        <position position="187"/>
    </location>
</feature>
<evidence type="ECO:0000256" key="7">
    <source>
        <dbReference type="PIRNR" id="PIRNR000706"/>
    </source>
</evidence>